<accession>A0A1W1DRI3</accession>
<evidence type="ECO:0000259" key="1">
    <source>
        <dbReference type="Pfam" id="PF04545"/>
    </source>
</evidence>
<organism evidence="3">
    <name type="scientific">hydrothermal vent metagenome</name>
    <dbReference type="NCBI Taxonomy" id="652676"/>
    <lineage>
        <taxon>unclassified sequences</taxon>
        <taxon>metagenomes</taxon>
        <taxon>ecological metagenomes</taxon>
    </lineage>
</organism>
<gene>
    <name evidence="2" type="ORF">MNB_SUP05-12-756</name>
    <name evidence="3" type="ORF">MNB_SUP05-9-1114</name>
</gene>
<dbReference type="GO" id="GO:0006352">
    <property type="term" value="P:DNA-templated transcription initiation"/>
    <property type="evidence" value="ECO:0007669"/>
    <property type="project" value="InterPro"/>
</dbReference>
<evidence type="ECO:0000313" key="3">
    <source>
        <dbReference type="EMBL" id="SFV84340.1"/>
    </source>
</evidence>
<sequence length="42" mass="4790">MKEEKTTLHTLADKYGVSAERVRQLENKAMQKLKASLETQAL</sequence>
<dbReference type="AlphaFoldDB" id="A0A1W1DRI3"/>
<proteinExistence type="predicted"/>
<dbReference type="SUPFAM" id="SSF88659">
    <property type="entry name" value="Sigma3 and sigma4 domains of RNA polymerase sigma factors"/>
    <property type="match status" value="1"/>
</dbReference>
<dbReference type="EMBL" id="FPHT01000069">
    <property type="protein sequence ID" value="SFV80273.1"/>
    <property type="molecule type" value="Genomic_DNA"/>
</dbReference>
<dbReference type="InterPro" id="IPR013324">
    <property type="entry name" value="RNA_pol_sigma_r3/r4-like"/>
</dbReference>
<protein>
    <submittedName>
        <fullName evidence="3">RNA polymerase sigma factor RpoH</fullName>
    </submittedName>
</protein>
<dbReference type="Pfam" id="PF04545">
    <property type="entry name" value="Sigma70_r4"/>
    <property type="match status" value="1"/>
</dbReference>
<name>A0A1W1DRI3_9ZZZZ</name>
<reference evidence="3" key="1">
    <citation type="submission" date="2016-10" db="EMBL/GenBank/DDBJ databases">
        <authorList>
            <person name="de Groot N.N."/>
        </authorList>
    </citation>
    <scope>NUCLEOTIDE SEQUENCE</scope>
</reference>
<dbReference type="InterPro" id="IPR007630">
    <property type="entry name" value="RNA_pol_sigma70_r4"/>
</dbReference>
<evidence type="ECO:0000313" key="2">
    <source>
        <dbReference type="EMBL" id="SFV80273.1"/>
    </source>
</evidence>
<dbReference type="Gene3D" id="1.10.10.10">
    <property type="entry name" value="Winged helix-like DNA-binding domain superfamily/Winged helix DNA-binding domain"/>
    <property type="match status" value="1"/>
</dbReference>
<feature type="domain" description="RNA polymerase sigma-70 region 4" evidence="1">
    <location>
        <begin position="3"/>
        <end position="34"/>
    </location>
</feature>
<dbReference type="InterPro" id="IPR036388">
    <property type="entry name" value="WH-like_DNA-bd_sf"/>
</dbReference>
<dbReference type="InterPro" id="IPR000943">
    <property type="entry name" value="RNA_pol_sigma70"/>
</dbReference>
<dbReference type="EMBL" id="FPHX01000076">
    <property type="protein sequence ID" value="SFV84340.1"/>
    <property type="molecule type" value="Genomic_DNA"/>
</dbReference>
<dbReference type="GO" id="GO:0003700">
    <property type="term" value="F:DNA-binding transcription factor activity"/>
    <property type="evidence" value="ECO:0007669"/>
    <property type="project" value="InterPro"/>
</dbReference>
<dbReference type="PRINTS" id="PR00046">
    <property type="entry name" value="SIGMA70FCT"/>
</dbReference>